<gene>
    <name evidence="1" type="ORF">CVIRNUC_000214</name>
</gene>
<evidence type="ECO:0000313" key="2">
    <source>
        <dbReference type="Proteomes" id="UP001314263"/>
    </source>
</evidence>
<dbReference type="AlphaFoldDB" id="A0AAV1HT58"/>
<comment type="caution">
    <text evidence="1">The sequence shown here is derived from an EMBL/GenBank/DDBJ whole genome shotgun (WGS) entry which is preliminary data.</text>
</comment>
<keyword evidence="2" id="KW-1185">Reference proteome</keyword>
<evidence type="ECO:0000313" key="1">
    <source>
        <dbReference type="EMBL" id="CAK0733016.1"/>
    </source>
</evidence>
<sequence length="109" mass="11952">MQGSTEVRRLPSKFGMTHPAGTVGIVLSNSMMQGEASGLCTLCWYVVMRHTVQQCQCAAGTCYHSHASLRMQRCVLMNSASCRMVTDNCSRKGSHFVKGSRARAHKISL</sequence>
<dbReference type="EMBL" id="CAUYUE010000001">
    <property type="protein sequence ID" value="CAK0733016.1"/>
    <property type="molecule type" value="Genomic_DNA"/>
</dbReference>
<reference evidence="1 2" key="1">
    <citation type="submission" date="2023-10" db="EMBL/GenBank/DDBJ databases">
        <authorList>
            <person name="Maclean D."/>
            <person name="Macfadyen A."/>
        </authorList>
    </citation>
    <scope>NUCLEOTIDE SEQUENCE [LARGE SCALE GENOMIC DNA]</scope>
</reference>
<accession>A0AAV1HT58</accession>
<organism evidence="1 2">
    <name type="scientific">Coccomyxa viridis</name>
    <dbReference type="NCBI Taxonomy" id="1274662"/>
    <lineage>
        <taxon>Eukaryota</taxon>
        <taxon>Viridiplantae</taxon>
        <taxon>Chlorophyta</taxon>
        <taxon>core chlorophytes</taxon>
        <taxon>Trebouxiophyceae</taxon>
        <taxon>Trebouxiophyceae incertae sedis</taxon>
        <taxon>Coccomyxaceae</taxon>
        <taxon>Coccomyxa</taxon>
    </lineage>
</organism>
<protein>
    <submittedName>
        <fullName evidence="1">Uncharacterized protein</fullName>
    </submittedName>
</protein>
<dbReference type="Proteomes" id="UP001314263">
    <property type="component" value="Unassembled WGS sequence"/>
</dbReference>
<name>A0AAV1HT58_9CHLO</name>
<proteinExistence type="predicted"/>